<keyword evidence="1" id="KW-0472">Membrane</keyword>
<sequence length="149" mass="15085">MTRPPRGLPLPAPARWLLFGALVLGVLAMHHAPAPHGGGTGAMPAVSATHSPRDAPAVVPVAVAPLPVASTSGNPVAAPPASDGGHAMLHLCLAVLLAAAGLLLALAWLRRRRESAVPGSVERGPSGFARAPPPRTGRELLTTSCVLRI</sequence>
<feature type="transmembrane region" description="Helical" evidence="1">
    <location>
        <begin position="87"/>
        <end position="109"/>
    </location>
</feature>
<keyword evidence="1" id="KW-0812">Transmembrane</keyword>
<protein>
    <submittedName>
        <fullName evidence="2">Uncharacterized protein</fullName>
    </submittedName>
</protein>
<organism evidence="2 3">
    <name type="scientific">Amycolatopsis carbonis</name>
    <dbReference type="NCBI Taxonomy" id="715471"/>
    <lineage>
        <taxon>Bacteria</taxon>
        <taxon>Bacillati</taxon>
        <taxon>Actinomycetota</taxon>
        <taxon>Actinomycetes</taxon>
        <taxon>Pseudonocardiales</taxon>
        <taxon>Pseudonocardiaceae</taxon>
        <taxon>Amycolatopsis</taxon>
    </lineage>
</organism>
<keyword evidence="1" id="KW-1133">Transmembrane helix</keyword>
<evidence type="ECO:0000256" key="1">
    <source>
        <dbReference type="SAM" id="Phobius"/>
    </source>
</evidence>
<gene>
    <name evidence="2" type="ORF">QRX50_48765</name>
</gene>
<dbReference type="KEGG" id="acab:QRX50_48765"/>
<dbReference type="Proteomes" id="UP001236014">
    <property type="component" value="Chromosome"/>
</dbReference>
<dbReference type="RefSeq" id="WP_285969824.1">
    <property type="nucleotide sequence ID" value="NZ_CP127294.1"/>
</dbReference>
<accession>A0A9Y2IHK0</accession>
<dbReference type="EMBL" id="CP127294">
    <property type="protein sequence ID" value="WIX79131.1"/>
    <property type="molecule type" value="Genomic_DNA"/>
</dbReference>
<evidence type="ECO:0000313" key="3">
    <source>
        <dbReference type="Proteomes" id="UP001236014"/>
    </source>
</evidence>
<evidence type="ECO:0000313" key="2">
    <source>
        <dbReference type="EMBL" id="WIX79131.1"/>
    </source>
</evidence>
<dbReference type="AlphaFoldDB" id="A0A9Y2IHK0"/>
<name>A0A9Y2IHK0_9PSEU</name>
<proteinExistence type="predicted"/>
<keyword evidence="3" id="KW-1185">Reference proteome</keyword>
<reference evidence="2 3" key="1">
    <citation type="submission" date="2023-06" db="EMBL/GenBank/DDBJ databases">
        <authorList>
            <person name="Oyuntsetseg B."/>
            <person name="Kim S.B."/>
        </authorList>
    </citation>
    <scope>NUCLEOTIDE SEQUENCE [LARGE SCALE GENOMIC DNA]</scope>
    <source>
        <strain evidence="2 3">2-15</strain>
    </source>
</reference>